<keyword evidence="4 6" id="KW-1133">Transmembrane helix</keyword>
<evidence type="ECO:0000256" key="2">
    <source>
        <dbReference type="ARBA" id="ARBA00010199"/>
    </source>
</evidence>
<sequence length="474" mass="51095">MLPVTVTYRTEIWQLFIDTMPITVSFAFQNVMQAASILICGRLGTFELSVASFGYMFFSSTATMTAIGGSTAIDTLCSQAFNSASSARGDQRHYLGIVLQRGLIFLAVFFFAIIMPLWWHSGPLFHLLGQKEDFSSATESFLKALLPAGLCQVISECVKKFLQVQNHRAAVGWCIGIAAILGVVMNYILVLHTNLGVIGAAISHAIYHFTTVVTMVVYIAFNKSASQYWGGFTWKAFADPWPFIILALSGLLTVATEFWCFQSVALMAATLDTASIGAQSIVMTSDLIFATVPLGIGVSSSHKIGKTLGLGQGSKARFQIRIPYLLALIIGSVECVILLSARNVYGRAFSDDVDVVRTTAQVLPLLAIFQCLDISNGGAAGILRGAGKTHLSGGSNVVGYYGVGLVLAWALCFKAHLGLFGLWAGLITGSATLLLIQSGWVFSINWEREADSVLARAEERVKIGADERTPLLQD</sequence>
<comment type="subcellular location">
    <subcellularLocation>
        <location evidence="1">Membrane</location>
        <topology evidence="1">Multi-pass membrane protein</topology>
    </subcellularLocation>
</comment>
<feature type="transmembrane region" description="Helical" evidence="6">
    <location>
        <begin position="241"/>
        <end position="261"/>
    </location>
</feature>
<dbReference type="InterPro" id="IPR002528">
    <property type="entry name" value="MATE_fam"/>
</dbReference>
<dbReference type="Pfam" id="PF01554">
    <property type="entry name" value="MatE"/>
    <property type="match status" value="2"/>
</dbReference>
<evidence type="ECO:0000256" key="1">
    <source>
        <dbReference type="ARBA" id="ARBA00004141"/>
    </source>
</evidence>
<accession>A0A9P4M057</accession>
<feature type="transmembrane region" description="Helical" evidence="6">
    <location>
        <begin position="398"/>
        <end position="417"/>
    </location>
</feature>
<comment type="caution">
    <text evidence="7">The sequence shown here is derived from an EMBL/GenBank/DDBJ whole genome shotgun (WGS) entry which is preliminary data.</text>
</comment>
<comment type="similarity">
    <text evidence="2">Belongs to the multi antimicrobial extrusion (MATE) (TC 2.A.66.1) family.</text>
</comment>
<evidence type="ECO:0000256" key="6">
    <source>
        <dbReference type="SAM" id="Phobius"/>
    </source>
</evidence>
<evidence type="ECO:0000313" key="7">
    <source>
        <dbReference type="EMBL" id="KAF2093281.1"/>
    </source>
</evidence>
<dbReference type="PANTHER" id="PTHR11206">
    <property type="entry name" value="MULTIDRUG RESISTANCE PROTEIN"/>
    <property type="match status" value="1"/>
</dbReference>
<dbReference type="GO" id="GO:0042910">
    <property type="term" value="F:xenobiotic transmembrane transporter activity"/>
    <property type="evidence" value="ECO:0007669"/>
    <property type="project" value="InterPro"/>
</dbReference>
<evidence type="ECO:0000256" key="3">
    <source>
        <dbReference type="ARBA" id="ARBA00022692"/>
    </source>
</evidence>
<keyword evidence="8" id="KW-1185">Reference proteome</keyword>
<dbReference type="NCBIfam" id="TIGR00797">
    <property type="entry name" value="matE"/>
    <property type="match status" value="1"/>
</dbReference>
<feature type="transmembrane region" description="Helical" evidence="6">
    <location>
        <begin position="94"/>
        <end position="119"/>
    </location>
</feature>
<evidence type="ECO:0000313" key="8">
    <source>
        <dbReference type="Proteomes" id="UP000799772"/>
    </source>
</evidence>
<feature type="transmembrane region" description="Helical" evidence="6">
    <location>
        <begin position="170"/>
        <end position="190"/>
    </location>
</feature>
<dbReference type="GO" id="GO:1990961">
    <property type="term" value="P:xenobiotic detoxification by transmembrane export across the plasma membrane"/>
    <property type="evidence" value="ECO:0007669"/>
    <property type="project" value="InterPro"/>
</dbReference>
<feature type="transmembrane region" description="Helical" evidence="6">
    <location>
        <begin position="324"/>
        <end position="345"/>
    </location>
</feature>
<keyword evidence="5 6" id="KW-0472">Membrane</keyword>
<dbReference type="GO" id="GO:0016020">
    <property type="term" value="C:membrane"/>
    <property type="evidence" value="ECO:0007669"/>
    <property type="project" value="UniProtKB-SubCell"/>
</dbReference>
<reference evidence="7" key="1">
    <citation type="journal article" date="2020" name="Stud. Mycol.">
        <title>101 Dothideomycetes genomes: a test case for predicting lifestyles and emergence of pathogens.</title>
        <authorList>
            <person name="Haridas S."/>
            <person name="Albert R."/>
            <person name="Binder M."/>
            <person name="Bloem J."/>
            <person name="Labutti K."/>
            <person name="Salamov A."/>
            <person name="Andreopoulos B."/>
            <person name="Baker S."/>
            <person name="Barry K."/>
            <person name="Bills G."/>
            <person name="Bluhm B."/>
            <person name="Cannon C."/>
            <person name="Castanera R."/>
            <person name="Culley D."/>
            <person name="Daum C."/>
            <person name="Ezra D."/>
            <person name="Gonzalez J."/>
            <person name="Henrissat B."/>
            <person name="Kuo A."/>
            <person name="Liang C."/>
            <person name="Lipzen A."/>
            <person name="Lutzoni F."/>
            <person name="Magnuson J."/>
            <person name="Mondo S."/>
            <person name="Nolan M."/>
            <person name="Ohm R."/>
            <person name="Pangilinan J."/>
            <person name="Park H.-J."/>
            <person name="Ramirez L."/>
            <person name="Alfaro M."/>
            <person name="Sun H."/>
            <person name="Tritt A."/>
            <person name="Yoshinaga Y."/>
            <person name="Zwiers L.-H."/>
            <person name="Turgeon B."/>
            <person name="Goodwin S."/>
            <person name="Spatafora J."/>
            <person name="Crous P."/>
            <person name="Grigoriev I."/>
        </authorList>
    </citation>
    <scope>NUCLEOTIDE SEQUENCE</scope>
    <source>
        <strain evidence="7">CBS 133067</strain>
    </source>
</reference>
<proteinExistence type="inferred from homology"/>
<organism evidence="7 8">
    <name type="scientific">Rhizodiscina lignyota</name>
    <dbReference type="NCBI Taxonomy" id="1504668"/>
    <lineage>
        <taxon>Eukaryota</taxon>
        <taxon>Fungi</taxon>
        <taxon>Dikarya</taxon>
        <taxon>Ascomycota</taxon>
        <taxon>Pezizomycotina</taxon>
        <taxon>Dothideomycetes</taxon>
        <taxon>Pleosporomycetidae</taxon>
        <taxon>Aulographales</taxon>
        <taxon>Rhizodiscinaceae</taxon>
        <taxon>Rhizodiscina</taxon>
    </lineage>
</organism>
<feature type="transmembrane region" description="Helical" evidence="6">
    <location>
        <begin position="197"/>
        <end position="221"/>
    </location>
</feature>
<feature type="transmembrane region" description="Helical" evidence="6">
    <location>
        <begin position="423"/>
        <end position="442"/>
    </location>
</feature>
<keyword evidence="3 6" id="KW-0812">Transmembrane</keyword>
<gene>
    <name evidence="7" type="ORF">NA57DRAFT_48624</name>
</gene>
<evidence type="ECO:0000256" key="4">
    <source>
        <dbReference type="ARBA" id="ARBA00022989"/>
    </source>
</evidence>
<protein>
    <submittedName>
        <fullName evidence="7">MATE efflux family protein</fullName>
    </submittedName>
</protein>
<dbReference type="OrthoDB" id="2126698at2759"/>
<dbReference type="InterPro" id="IPR045069">
    <property type="entry name" value="MATE_euk"/>
</dbReference>
<dbReference type="GO" id="GO:0015297">
    <property type="term" value="F:antiporter activity"/>
    <property type="evidence" value="ECO:0007669"/>
    <property type="project" value="InterPro"/>
</dbReference>
<dbReference type="CDD" id="cd13132">
    <property type="entry name" value="MATE_eukaryotic"/>
    <property type="match status" value="1"/>
</dbReference>
<evidence type="ECO:0000256" key="5">
    <source>
        <dbReference type="ARBA" id="ARBA00023136"/>
    </source>
</evidence>
<dbReference type="Proteomes" id="UP000799772">
    <property type="component" value="Unassembled WGS sequence"/>
</dbReference>
<feature type="transmembrane region" description="Helical" evidence="6">
    <location>
        <begin position="365"/>
        <end position="386"/>
    </location>
</feature>
<dbReference type="AlphaFoldDB" id="A0A9P4M057"/>
<name>A0A9P4M057_9PEZI</name>
<dbReference type="EMBL" id="ML978139">
    <property type="protein sequence ID" value="KAF2093281.1"/>
    <property type="molecule type" value="Genomic_DNA"/>
</dbReference>